<dbReference type="Proteomes" id="UP000410984">
    <property type="component" value="Unassembled WGS sequence"/>
</dbReference>
<dbReference type="AlphaFoldDB" id="A0A509EFA1"/>
<feature type="compositionally biased region" description="Low complexity" evidence="1">
    <location>
        <begin position="51"/>
        <end position="62"/>
    </location>
</feature>
<proteinExistence type="predicted"/>
<feature type="compositionally biased region" description="Basic residues" evidence="1">
    <location>
        <begin position="35"/>
        <end position="44"/>
    </location>
</feature>
<sequence length="70" mass="7348">MCTSTPEPSARSRASLAPRANSAAATISETTALAPRRRAIRRMCRSVTPESGASRAGGAAPGRRLRRALK</sequence>
<organism evidence="2 3">
    <name type="scientific">Methylobacterium symbioticum</name>
    <dbReference type="NCBI Taxonomy" id="2584084"/>
    <lineage>
        <taxon>Bacteria</taxon>
        <taxon>Pseudomonadati</taxon>
        <taxon>Pseudomonadota</taxon>
        <taxon>Alphaproteobacteria</taxon>
        <taxon>Hyphomicrobiales</taxon>
        <taxon>Methylobacteriaceae</taxon>
        <taxon>Methylobacterium</taxon>
    </lineage>
</organism>
<feature type="compositionally biased region" description="Low complexity" evidence="1">
    <location>
        <begin position="1"/>
        <end position="25"/>
    </location>
</feature>
<evidence type="ECO:0000313" key="3">
    <source>
        <dbReference type="Proteomes" id="UP000410984"/>
    </source>
</evidence>
<gene>
    <name evidence="2" type="ORF">MET9862_03445</name>
</gene>
<keyword evidence="3" id="KW-1185">Reference proteome</keyword>
<protein>
    <submittedName>
        <fullName evidence="2">Uncharacterized protein</fullName>
    </submittedName>
</protein>
<evidence type="ECO:0000256" key="1">
    <source>
        <dbReference type="SAM" id="MobiDB-lite"/>
    </source>
</evidence>
<accession>A0A509EFA1</accession>
<dbReference type="EMBL" id="CABFPH010000052">
    <property type="protein sequence ID" value="VUD72840.1"/>
    <property type="molecule type" value="Genomic_DNA"/>
</dbReference>
<name>A0A509EFA1_9HYPH</name>
<feature type="region of interest" description="Disordered" evidence="1">
    <location>
        <begin position="1"/>
        <end position="70"/>
    </location>
</feature>
<evidence type="ECO:0000313" key="2">
    <source>
        <dbReference type="EMBL" id="VUD72840.1"/>
    </source>
</evidence>
<reference evidence="2 3" key="1">
    <citation type="submission" date="2019-06" db="EMBL/GenBank/DDBJ databases">
        <authorList>
            <person name="Rodrigo-Torres L."/>
            <person name="Arahal R. D."/>
            <person name="Lucena T."/>
        </authorList>
    </citation>
    <scope>NUCLEOTIDE SEQUENCE [LARGE SCALE GENOMIC DNA]</scope>
    <source>
        <strain evidence="2 3">SB0023/3</strain>
    </source>
</reference>